<dbReference type="Proteomes" id="UP001642540">
    <property type="component" value="Unassembled WGS sequence"/>
</dbReference>
<reference evidence="2 3" key="1">
    <citation type="submission" date="2024-08" db="EMBL/GenBank/DDBJ databases">
        <authorList>
            <person name="Cucini C."/>
            <person name="Frati F."/>
        </authorList>
    </citation>
    <scope>NUCLEOTIDE SEQUENCE [LARGE SCALE GENOMIC DNA]</scope>
</reference>
<dbReference type="EMBL" id="CAXLJM020000117">
    <property type="protein sequence ID" value="CAL8137396.1"/>
    <property type="molecule type" value="Genomic_DNA"/>
</dbReference>
<evidence type="ECO:0000256" key="1">
    <source>
        <dbReference type="SAM" id="MobiDB-lite"/>
    </source>
</evidence>
<comment type="caution">
    <text evidence="2">The sequence shown here is derived from an EMBL/GenBank/DDBJ whole genome shotgun (WGS) entry which is preliminary data.</text>
</comment>
<proteinExistence type="predicted"/>
<evidence type="ECO:0008006" key="4">
    <source>
        <dbReference type="Google" id="ProtNLM"/>
    </source>
</evidence>
<feature type="compositionally biased region" description="Acidic residues" evidence="1">
    <location>
        <begin position="295"/>
        <end position="308"/>
    </location>
</feature>
<gene>
    <name evidence="2" type="ORF">ODALV1_LOCUS26897</name>
</gene>
<keyword evidence="3" id="KW-1185">Reference proteome</keyword>
<name>A0ABP1RWU4_9HEXA</name>
<protein>
    <recommendedName>
        <fullName evidence="4">Zinc finger protein</fullName>
    </recommendedName>
</protein>
<accession>A0ABP1RWU4</accession>
<feature type="region of interest" description="Disordered" evidence="1">
    <location>
        <begin position="295"/>
        <end position="314"/>
    </location>
</feature>
<organism evidence="2 3">
    <name type="scientific">Orchesella dallaii</name>
    <dbReference type="NCBI Taxonomy" id="48710"/>
    <lineage>
        <taxon>Eukaryota</taxon>
        <taxon>Metazoa</taxon>
        <taxon>Ecdysozoa</taxon>
        <taxon>Arthropoda</taxon>
        <taxon>Hexapoda</taxon>
        <taxon>Collembola</taxon>
        <taxon>Entomobryomorpha</taxon>
        <taxon>Entomobryoidea</taxon>
        <taxon>Orchesellidae</taxon>
        <taxon>Orchesellinae</taxon>
        <taxon>Orchesella</taxon>
    </lineage>
</organism>
<feature type="region of interest" description="Disordered" evidence="1">
    <location>
        <begin position="114"/>
        <end position="136"/>
    </location>
</feature>
<evidence type="ECO:0000313" key="2">
    <source>
        <dbReference type="EMBL" id="CAL8137396.1"/>
    </source>
</evidence>
<evidence type="ECO:0000313" key="3">
    <source>
        <dbReference type="Proteomes" id="UP001642540"/>
    </source>
</evidence>
<sequence length="422" mass="47906">MTSMPSTCLFCSAPTRLLNDVETIEELEDRSKRIKNLCFRLHLSSAAITIPDYCSNVMFPLCGAHEDFLEELWEQQQIIDKATQEVSRKVLDFETTLAHYSYFWGRNEASSSSTTTTTAVGEVNVGGDSDVEGVEPEPTKFHKLRDMIIEGYFKKLMAKKQPWLNLSKTTTSELRVVSRDSQVFAGSDSSSESEVEAEVAESEIFVNTENRGLDLHLDARKLEVEIPEEKDNDDDDVNASSPLLISDIRGTNVCNVGGNEQVDRRDVKSNIRVIEGEELVELVKVEAEVETDLNSECPDDIADDDDNETPTSDKTARIGRFHFENIEIFRYRDSNGIDYLECSVCNRRFPKPRFTPKGRIAKCMKLKLKTHLQTKHKPVRIPNNRKRKSARVKSDCQLCKKNFELCLLHKKKPTLGTITSRL</sequence>